<dbReference type="GO" id="GO:0006261">
    <property type="term" value="P:DNA-templated DNA replication"/>
    <property type="evidence" value="ECO:0007669"/>
    <property type="project" value="InterPro"/>
</dbReference>
<feature type="domain" description="DNA-directed DNA polymerase family A palm" evidence="2">
    <location>
        <begin position="366"/>
        <end position="559"/>
    </location>
</feature>
<dbReference type="GO" id="GO:0008408">
    <property type="term" value="F:3'-5' exonuclease activity"/>
    <property type="evidence" value="ECO:0007669"/>
    <property type="project" value="InterPro"/>
</dbReference>
<name>A0A0F9SIR7_9ZZZZ</name>
<dbReference type="InterPro" id="IPR001098">
    <property type="entry name" value="DNA-dir_DNA_pol_A_palm_dom"/>
</dbReference>
<dbReference type="Gene3D" id="1.10.150.20">
    <property type="entry name" value="5' to 3' exonuclease, C-terminal subdomain"/>
    <property type="match status" value="1"/>
</dbReference>
<feature type="region of interest" description="Disordered" evidence="1">
    <location>
        <begin position="327"/>
        <end position="349"/>
    </location>
</feature>
<comment type="caution">
    <text evidence="3">The sequence shown here is derived from an EMBL/GenBank/DDBJ whole genome shotgun (WGS) entry which is preliminary data.</text>
</comment>
<dbReference type="GO" id="GO:0006302">
    <property type="term" value="P:double-strand break repair"/>
    <property type="evidence" value="ECO:0007669"/>
    <property type="project" value="TreeGrafter"/>
</dbReference>
<dbReference type="InterPro" id="IPR002562">
    <property type="entry name" value="3'-5'_exonuclease_dom"/>
</dbReference>
<dbReference type="PANTHER" id="PTHR10133">
    <property type="entry name" value="DNA POLYMERASE I"/>
    <property type="match status" value="1"/>
</dbReference>
<dbReference type="InterPro" id="IPR036397">
    <property type="entry name" value="RNaseH_sf"/>
</dbReference>
<dbReference type="GO" id="GO:0003887">
    <property type="term" value="F:DNA-directed DNA polymerase activity"/>
    <property type="evidence" value="ECO:0007669"/>
    <property type="project" value="InterPro"/>
</dbReference>
<dbReference type="InterPro" id="IPR043502">
    <property type="entry name" value="DNA/RNA_pol_sf"/>
</dbReference>
<evidence type="ECO:0000259" key="2">
    <source>
        <dbReference type="SMART" id="SM00482"/>
    </source>
</evidence>
<dbReference type="SUPFAM" id="SSF56672">
    <property type="entry name" value="DNA/RNA polymerases"/>
    <property type="match status" value="1"/>
</dbReference>
<dbReference type="PANTHER" id="PTHR10133:SF62">
    <property type="entry name" value="DNA POLYMERASE THETA"/>
    <property type="match status" value="1"/>
</dbReference>
<sequence length="606" mass="69844">MKLLKLSDIPRCSGKWVTIDTETNGLLWPHNHIIGVAVYCPQENIHGYLPTLTEQERRDAYGVFQELAPDTNVIMHNAKFDLHFLNANPEKLAWNIYDTTDLIHLLDSRNKKALATAEAIFLGEDSKRDHILQAPVRTKIHNWPLEVVADYACNDVLITEQLFTELASRVKKWGLWNIFIKDMQYLKVLWKTERHGIEMDPEFLEKGIVLQDVTLLKLEERLYDSIGYTFNWRSHQQLSKAIYDDLGIEKPKNPFADSDGVDRSKFADAGLYKSTCTSMFLLTEKVHHPLGTLIGALRESHRMRATMKKYLELMDDNNRVHTNFNLTGTRTGRLSSSKPNMQNVPSDHRGRFTQSIFTGETKRTDEYNLRKAFIAPEGKIFLAVDYKQMEMRMFGILSEDPFMLDSLAAGKDIHADIAERVWGVRDKVHREWSKTISFGLIYGMTIGSLMFKLNMTAPEASNVCDNYWKAFPRIQPWLFERIDQCKEAGFLRYWSGRLWKEDNPKFMYKGANAQIQGGCAELLSIAGIRVNKWLNKYGNDCNIINFVHDEIITEIPENSTEECSKNISEIMQVEDIFSIPFVTDVKLGKTYGTLQKVSGKKEHYLE</sequence>
<protein>
    <recommendedName>
        <fullName evidence="2">DNA-directed DNA polymerase family A palm domain-containing protein</fullName>
    </recommendedName>
</protein>
<evidence type="ECO:0000256" key="1">
    <source>
        <dbReference type="SAM" id="MobiDB-lite"/>
    </source>
</evidence>
<dbReference type="InterPro" id="IPR002298">
    <property type="entry name" value="DNA_polymerase_A"/>
</dbReference>
<dbReference type="Gene3D" id="3.30.420.10">
    <property type="entry name" value="Ribonuclease H-like superfamily/Ribonuclease H"/>
    <property type="match status" value="1"/>
</dbReference>
<dbReference type="SUPFAM" id="SSF53098">
    <property type="entry name" value="Ribonuclease H-like"/>
    <property type="match status" value="1"/>
</dbReference>
<dbReference type="PRINTS" id="PR00868">
    <property type="entry name" value="DNAPOLI"/>
</dbReference>
<dbReference type="Pfam" id="PF00476">
    <property type="entry name" value="DNA_pol_A"/>
    <property type="match status" value="1"/>
</dbReference>
<dbReference type="GO" id="GO:0003677">
    <property type="term" value="F:DNA binding"/>
    <property type="evidence" value="ECO:0007669"/>
    <property type="project" value="InterPro"/>
</dbReference>
<reference evidence="3" key="1">
    <citation type="journal article" date="2015" name="Nature">
        <title>Complex archaea that bridge the gap between prokaryotes and eukaryotes.</title>
        <authorList>
            <person name="Spang A."/>
            <person name="Saw J.H."/>
            <person name="Jorgensen S.L."/>
            <person name="Zaremba-Niedzwiedzka K."/>
            <person name="Martijn J."/>
            <person name="Lind A.E."/>
            <person name="van Eijk R."/>
            <person name="Schleper C."/>
            <person name="Guy L."/>
            <person name="Ettema T.J."/>
        </authorList>
    </citation>
    <scope>NUCLEOTIDE SEQUENCE</scope>
</reference>
<accession>A0A0F9SIR7</accession>
<dbReference type="AlphaFoldDB" id="A0A0F9SIR7"/>
<dbReference type="InterPro" id="IPR012337">
    <property type="entry name" value="RNaseH-like_sf"/>
</dbReference>
<dbReference type="Pfam" id="PF01612">
    <property type="entry name" value="DNA_pol_A_exo1"/>
    <property type="match status" value="1"/>
</dbReference>
<dbReference type="EMBL" id="LAZR01000486">
    <property type="protein sequence ID" value="KKN66954.1"/>
    <property type="molecule type" value="Genomic_DNA"/>
</dbReference>
<feature type="compositionally biased region" description="Polar residues" evidence="1">
    <location>
        <begin position="327"/>
        <end position="345"/>
    </location>
</feature>
<dbReference type="SMART" id="SM00482">
    <property type="entry name" value="POLAc"/>
    <property type="match status" value="1"/>
</dbReference>
<dbReference type="Gene3D" id="1.20.1060.10">
    <property type="entry name" value="Taq DNA Polymerase, Chain T, domain 4"/>
    <property type="match status" value="1"/>
</dbReference>
<evidence type="ECO:0000313" key="3">
    <source>
        <dbReference type="EMBL" id="KKN66954.1"/>
    </source>
</evidence>
<proteinExistence type="predicted"/>
<gene>
    <name evidence="3" type="ORF">LCGC14_0466340</name>
</gene>
<organism evidence="3">
    <name type="scientific">marine sediment metagenome</name>
    <dbReference type="NCBI Taxonomy" id="412755"/>
    <lineage>
        <taxon>unclassified sequences</taxon>
        <taxon>metagenomes</taxon>
        <taxon>ecological metagenomes</taxon>
    </lineage>
</organism>
<dbReference type="Gene3D" id="3.30.70.370">
    <property type="match status" value="1"/>
</dbReference>